<organism evidence="2 3">
    <name type="scientific">Paeniglutamicibacter gangotriensis</name>
    <dbReference type="NCBI Taxonomy" id="254787"/>
    <lineage>
        <taxon>Bacteria</taxon>
        <taxon>Bacillati</taxon>
        <taxon>Actinomycetota</taxon>
        <taxon>Actinomycetes</taxon>
        <taxon>Micrococcales</taxon>
        <taxon>Micrococcaceae</taxon>
        <taxon>Paeniglutamicibacter</taxon>
    </lineage>
</organism>
<name>A0A5B0ECS5_9MICC</name>
<keyword evidence="1" id="KW-0812">Transmembrane</keyword>
<dbReference type="OrthoDB" id="4481397at2"/>
<dbReference type="AlphaFoldDB" id="A0A5B0ECS5"/>
<feature type="transmembrane region" description="Helical" evidence="1">
    <location>
        <begin position="94"/>
        <end position="113"/>
    </location>
</feature>
<sequence length="136" mass="14362">MSEHQITVLVMAPLVALFAWSVAAINGAVERGKYDINPAIGIRTSSTMHCEDCWRAGHHAAAGPLRHMLPPVLLLALAALAATLLESVSGPVPAYAMLAVGFSWIMAAMVAAAHKANAAARNLHSENQHPDAQLPR</sequence>
<gene>
    <name evidence="2" type="ORF">FQ154_14560</name>
</gene>
<dbReference type="InterPro" id="IPR025962">
    <property type="entry name" value="SdpI/YhfL"/>
</dbReference>
<protein>
    <submittedName>
        <fullName evidence="2">SdpI family protein</fullName>
    </submittedName>
</protein>
<comment type="caution">
    <text evidence="2">The sequence shown here is derived from an EMBL/GenBank/DDBJ whole genome shotgun (WGS) entry which is preliminary data.</text>
</comment>
<dbReference type="Pfam" id="PF13630">
    <property type="entry name" value="SdpI"/>
    <property type="match status" value="1"/>
</dbReference>
<keyword evidence="1" id="KW-0472">Membrane</keyword>
<dbReference type="Proteomes" id="UP000323856">
    <property type="component" value="Unassembled WGS sequence"/>
</dbReference>
<evidence type="ECO:0000313" key="3">
    <source>
        <dbReference type="Proteomes" id="UP000323856"/>
    </source>
</evidence>
<reference evidence="2 3" key="1">
    <citation type="submission" date="2019-07" db="EMBL/GenBank/DDBJ databases">
        <title>Analysis of the biochemical properties, biological activity and biotechnological potential of siderophores and biosurfactants produced by Antarctic psychrotolerant bacteria.</title>
        <authorList>
            <person name="Styczynski M."/>
            <person name="Krucon T."/>
            <person name="Decewicz P."/>
            <person name="Dziewit L."/>
        </authorList>
    </citation>
    <scope>NUCLEOTIDE SEQUENCE [LARGE SCALE GENOMIC DNA]</scope>
    <source>
        <strain evidence="2 3">ANT_H27</strain>
    </source>
</reference>
<accession>A0A5B0ECS5</accession>
<evidence type="ECO:0000256" key="1">
    <source>
        <dbReference type="SAM" id="Phobius"/>
    </source>
</evidence>
<keyword evidence="1" id="KW-1133">Transmembrane helix</keyword>
<proteinExistence type="predicted"/>
<feature type="transmembrane region" description="Helical" evidence="1">
    <location>
        <begin position="6"/>
        <end position="29"/>
    </location>
</feature>
<evidence type="ECO:0000313" key="2">
    <source>
        <dbReference type="EMBL" id="KAA0975219.1"/>
    </source>
</evidence>
<dbReference type="EMBL" id="VOBL01000016">
    <property type="protein sequence ID" value="KAA0975219.1"/>
    <property type="molecule type" value="Genomic_DNA"/>
</dbReference>
<dbReference type="RefSeq" id="WP_149620282.1">
    <property type="nucleotide sequence ID" value="NZ_VOBL01000016.1"/>
</dbReference>